<gene>
    <name evidence="14" type="primary">Phpt1_1</name>
    <name evidence="14" type="ORF">CORCRI_R13358</name>
</gene>
<evidence type="ECO:0000256" key="8">
    <source>
        <dbReference type="ARBA" id="ARBA00022801"/>
    </source>
</evidence>
<evidence type="ECO:0000313" key="14">
    <source>
        <dbReference type="EMBL" id="NXC18199.1"/>
    </source>
</evidence>
<dbReference type="GO" id="GO:0005829">
    <property type="term" value="C:cytosol"/>
    <property type="evidence" value="ECO:0007669"/>
    <property type="project" value="TreeGrafter"/>
</dbReference>
<evidence type="ECO:0000256" key="1">
    <source>
        <dbReference type="ARBA" id="ARBA00003087"/>
    </source>
</evidence>
<dbReference type="Gene3D" id="3.50.20.20">
    <property type="entry name" value="Janus/Ocnus"/>
    <property type="match status" value="1"/>
</dbReference>
<evidence type="ECO:0000256" key="9">
    <source>
        <dbReference type="ARBA" id="ARBA00022912"/>
    </source>
</evidence>
<keyword evidence="7" id="KW-0963">Cytoplasm</keyword>
<comment type="function">
    <text evidence="1">Exhibits phosphohistidine phosphatase activity.</text>
</comment>
<evidence type="ECO:0000256" key="10">
    <source>
        <dbReference type="ARBA" id="ARBA00029952"/>
    </source>
</evidence>
<comment type="subcellular location">
    <subcellularLocation>
        <location evidence="2">Cytoplasm</location>
    </subcellularLocation>
</comment>
<evidence type="ECO:0000256" key="5">
    <source>
        <dbReference type="ARBA" id="ARBA00011945"/>
    </source>
</evidence>
<reference evidence="14" key="1">
    <citation type="submission" date="2019-09" db="EMBL/GenBank/DDBJ databases">
        <title>Bird 10,000 Genomes (B10K) Project - Family phase.</title>
        <authorList>
            <person name="Zhang G."/>
        </authorList>
    </citation>
    <scope>NUCLEOTIDE SEQUENCE</scope>
    <source>
        <strain evidence="14">B10K-CU-031-40</strain>
    </source>
</reference>
<dbReference type="GO" id="GO:0101006">
    <property type="term" value="F:protein histidine phosphatase activity"/>
    <property type="evidence" value="ECO:0007669"/>
    <property type="project" value="UniProtKB-EC"/>
</dbReference>
<accession>A0A851LJN8</accession>
<dbReference type="SUPFAM" id="SSF143724">
    <property type="entry name" value="PHP14-like"/>
    <property type="match status" value="1"/>
</dbReference>
<keyword evidence="8" id="KW-0378">Hydrolase</keyword>
<organism evidence="14 15">
    <name type="scientific">Corythaeola cristata</name>
    <name type="common">Great blue turaco</name>
    <dbReference type="NCBI Taxonomy" id="103954"/>
    <lineage>
        <taxon>Eukaryota</taxon>
        <taxon>Metazoa</taxon>
        <taxon>Chordata</taxon>
        <taxon>Craniata</taxon>
        <taxon>Vertebrata</taxon>
        <taxon>Euteleostomi</taxon>
        <taxon>Archelosauria</taxon>
        <taxon>Archosauria</taxon>
        <taxon>Dinosauria</taxon>
        <taxon>Saurischia</taxon>
        <taxon>Theropoda</taxon>
        <taxon>Coelurosauria</taxon>
        <taxon>Aves</taxon>
        <taxon>Neognathae</taxon>
        <taxon>Neoaves</taxon>
        <taxon>Otidimorphae</taxon>
        <taxon>Musophagiformes</taxon>
        <taxon>Musophagidae</taxon>
        <taxon>Corythaeola</taxon>
    </lineage>
</organism>
<dbReference type="InterPro" id="IPR038596">
    <property type="entry name" value="Janus_sf"/>
</dbReference>
<comment type="caution">
    <text evidence="14">The sequence shown here is derived from an EMBL/GenBank/DDBJ whole genome shotgun (WGS) entry which is preliminary data.</text>
</comment>
<sequence>LKKQIYDCECLETRRILHQSEETTIYVYRFAMGFGRANHSVPTEKLKARCPDYEITWAGESY</sequence>
<evidence type="ECO:0000256" key="7">
    <source>
        <dbReference type="ARBA" id="ARBA00022490"/>
    </source>
</evidence>
<evidence type="ECO:0000256" key="2">
    <source>
        <dbReference type="ARBA" id="ARBA00004496"/>
    </source>
</evidence>
<keyword evidence="15" id="KW-1185">Reference proteome</keyword>
<evidence type="ECO:0000313" key="15">
    <source>
        <dbReference type="Proteomes" id="UP000621168"/>
    </source>
</evidence>
<dbReference type="PANTHER" id="PTHR12258:SF10">
    <property type="entry name" value="14 KDA PHOSPHOHISTIDINE PHOSPHATASE"/>
    <property type="match status" value="1"/>
</dbReference>
<dbReference type="InterPro" id="IPR007702">
    <property type="entry name" value="Janus"/>
</dbReference>
<feature type="non-terminal residue" evidence="14">
    <location>
        <position position="62"/>
    </location>
</feature>
<dbReference type="Proteomes" id="UP000621168">
    <property type="component" value="Unassembled WGS sequence"/>
</dbReference>
<protein>
    <recommendedName>
        <fullName evidence="6">14 kDa phosphohistidine phosphatase</fullName>
        <ecNumber evidence="5">3.9.1.3</ecNumber>
    </recommendedName>
    <alternativeName>
        <fullName evidence="11">Phosphohistidine phosphatase 1</fullName>
    </alternativeName>
    <alternativeName>
        <fullName evidence="10">Protein histidine phosphatase</fullName>
    </alternativeName>
</protein>
<evidence type="ECO:0000256" key="3">
    <source>
        <dbReference type="ARBA" id="ARBA00010971"/>
    </source>
</evidence>
<proteinExistence type="inferred from homology"/>
<comment type="catalytic activity">
    <reaction evidence="13">
        <text>N(tele)-phospho-L-histidyl-[protein] + H2O = L-histidyl-[protein] + phosphate</text>
        <dbReference type="Rhea" id="RHEA:47960"/>
        <dbReference type="Rhea" id="RHEA-COMP:9745"/>
        <dbReference type="Rhea" id="RHEA-COMP:10719"/>
        <dbReference type="ChEBI" id="CHEBI:15377"/>
        <dbReference type="ChEBI" id="CHEBI:29979"/>
        <dbReference type="ChEBI" id="CHEBI:43474"/>
        <dbReference type="ChEBI" id="CHEBI:83586"/>
        <dbReference type="EC" id="3.9.1.3"/>
    </reaction>
</comment>
<comment type="similarity">
    <text evidence="3">Belongs to the janus family.</text>
</comment>
<evidence type="ECO:0000256" key="12">
    <source>
        <dbReference type="ARBA" id="ARBA00049028"/>
    </source>
</evidence>
<dbReference type="AlphaFoldDB" id="A0A851LJN8"/>
<evidence type="ECO:0000256" key="4">
    <source>
        <dbReference type="ARBA" id="ARBA00011245"/>
    </source>
</evidence>
<evidence type="ECO:0000256" key="13">
    <source>
        <dbReference type="ARBA" id="ARBA00049335"/>
    </source>
</evidence>
<dbReference type="PANTHER" id="PTHR12258">
    <property type="entry name" value="JANUS-A/JANUS-B"/>
    <property type="match status" value="1"/>
</dbReference>
<evidence type="ECO:0000256" key="11">
    <source>
        <dbReference type="ARBA" id="ARBA00030831"/>
    </source>
</evidence>
<evidence type="ECO:0000256" key="6">
    <source>
        <dbReference type="ARBA" id="ARBA00014497"/>
    </source>
</evidence>
<comment type="subunit">
    <text evidence="4">Monomer.</text>
</comment>
<dbReference type="EC" id="3.9.1.3" evidence="5"/>
<dbReference type="Pfam" id="PF05005">
    <property type="entry name" value="Ocnus"/>
    <property type="match status" value="1"/>
</dbReference>
<dbReference type="OrthoDB" id="10249612at2759"/>
<keyword evidence="9" id="KW-0904">Protein phosphatase</keyword>
<dbReference type="EMBL" id="WBMX01003172">
    <property type="protein sequence ID" value="NXC18199.1"/>
    <property type="molecule type" value="Genomic_DNA"/>
</dbReference>
<name>A0A851LJN8_CORCR</name>
<feature type="non-terminal residue" evidence="14">
    <location>
        <position position="1"/>
    </location>
</feature>
<comment type="catalytic activity">
    <reaction evidence="12">
        <text>N(pros)-phospho-L-histidyl-[protein] + H2O = L-histidyl-[protein] + phosphate</text>
        <dbReference type="Rhea" id="RHEA:47964"/>
        <dbReference type="Rhea" id="RHEA-COMP:9745"/>
        <dbReference type="Rhea" id="RHEA-COMP:9746"/>
        <dbReference type="ChEBI" id="CHEBI:15377"/>
        <dbReference type="ChEBI" id="CHEBI:29979"/>
        <dbReference type="ChEBI" id="CHEBI:43474"/>
        <dbReference type="ChEBI" id="CHEBI:64837"/>
        <dbReference type="EC" id="3.9.1.3"/>
    </reaction>
</comment>